<dbReference type="InterPro" id="IPR027417">
    <property type="entry name" value="P-loop_NTPase"/>
</dbReference>
<dbReference type="SUPFAM" id="SSF52540">
    <property type="entry name" value="P-loop containing nucleoside triphosphate hydrolases"/>
    <property type="match status" value="1"/>
</dbReference>
<dbReference type="EMBL" id="RYUH01000010">
    <property type="protein sequence ID" value="RYQ10412.1"/>
    <property type="molecule type" value="Genomic_DNA"/>
</dbReference>
<dbReference type="PANTHER" id="PTHR33295:SF20">
    <property type="entry name" value="ATPASE"/>
    <property type="match status" value="1"/>
</dbReference>
<feature type="domain" description="AAA" evidence="1">
    <location>
        <begin position="21"/>
        <end position="155"/>
    </location>
</feature>
<comment type="caution">
    <text evidence="3">The sequence shown here is derived from an EMBL/GenBank/DDBJ whole genome shotgun (WGS) entry which is preliminary data.</text>
</comment>
<dbReference type="PANTHER" id="PTHR33295">
    <property type="entry name" value="ATPASE"/>
    <property type="match status" value="1"/>
</dbReference>
<name>A0A4Q5A0D7_9BIFI</name>
<evidence type="ECO:0000259" key="2">
    <source>
        <dbReference type="Pfam" id="PF13635"/>
    </source>
</evidence>
<dbReference type="Pfam" id="PF13173">
    <property type="entry name" value="AAA_14"/>
    <property type="match status" value="1"/>
</dbReference>
<protein>
    <submittedName>
        <fullName evidence="3">ATPase (AAA+ superfamily)</fullName>
    </submittedName>
</protein>
<dbReference type="InterPro" id="IPR041682">
    <property type="entry name" value="AAA_14"/>
</dbReference>
<gene>
    <name evidence="3" type="ORF">PG2093B_0995</name>
</gene>
<evidence type="ECO:0000259" key="1">
    <source>
        <dbReference type="Pfam" id="PF13173"/>
    </source>
</evidence>
<dbReference type="AlphaFoldDB" id="A0A4Q5A0D7"/>
<dbReference type="Pfam" id="PF13635">
    <property type="entry name" value="DUF4143"/>
    <property type="match status" value="1"/>
</dbReference>
<sequence>MKQYIDRPQYMDLLESHLDSEQVKVLQGIRRCGKSSLLEMLRTRLLERGIPERNIYRKRFDEFGLPLAFTAEQLISELQHMLSQSDDSKMRYVFLDEIQEVHDWPKVVRGLHTLDNVDVYITGSNAHLLSTDLATALAGRTVTIDVHPLSFKEYLAFTRALFETRANLSHDELFADYVRFGGMPTLFALREFSEDGIARELESVYNTVILRDVAQHLQIRDIPLLNRLVTYLFSTSGNLFSARKIVGALMSGGRKTSVETIETYIDGLTRAFILFATVQFGLQGKDLLNPLRKFYVEDSGLRNIASGFSSQNYGFQLENIVANELRRRGYDVRVGSLRRGEVDFIAQQFDKRIYIQVTETMLDDTTRARELAPLQSLADSFPKIVLTLDRFHLGMTSDGIEIRNIVDWLLDS</sequence>
<accession>A0A4Q5A0D7</accession>
<proteinExistence type="predicted"/>
<dbReference type="Proteomes" id="UP000292568">
    <property type="component" value="Unassembled WGS sequence"/>
</dbReference>
<evidence type="ECO:0000313" key="4">
    <source>
        <dbReference type="Proteomes" id="UP000292568"/>
    </source>
</evidence>
<evidence type="ECO:0000313" key="3">
    <source>
        <dbReference type="EMBL" id="RYQ10412.1"/>
    </source>
</evidence>
<dbReference type="InterPro" id="IPR025420">
    <property type="entry name" value="DUF4143"/>
</dbReference>
<feature type="domain" description="DUF4143" evidence="2">
    <location>
        <begin position="211"/>
        <end position="357"/>
    </location>
</feature>
<dbReference type="Gene3D" id="3.40.50.300">
    <property type="entry name" value="P-loop containing nucleotide triphosphate hydrolases"/>
    <property type="match status" value="1"/>
</dbReference>
<organism evidence="3 4">
    <name type="scientific">Bifidobacterium pseudolongum subsp. globosum</name>
    <dbReference type="NCBI Taxonomy" id="1690"/>
    <lineage>
        <taxon>Bacteria</taxon>
        <taxon>Bacillati</taxon>
        <taxon>Actinomycetota</taxon>
        <taxon>Actinomycetes</taxon>
        <taxon>Bifidobacteriales</taxon>
        <taxon>Bifidobacteriaceae</taxon>
        <taxon>Bifidobacterium</taxon>
    </lineage>
</organism>
<reference evidence="3 4" key="1">
    <citation type="submission" date="2018-12" db="EMBL/GenBank/DDBJ databases">
        <title>Unveiling genomic diversity among members of the Bifidobacterium pseudolongum species, a widely distributed gut commensal of the animal kingdom.</title>
        <authorList>
            <person name="Lugli G.A."/>
            <person name="Duranti S."/>
            <person name="Albert K."/>
            <person name="Mancabelli L."/>
            <person name="Napoli S."/>
            <person name="Viappiani A."/>
            <person name="Anzalone R."/>
            <person name="Longhi G."/>
            <person name="Milani C."/>
            <person name="Turroni F."/>
            <person name="Alessandri G."/>
            <person name="Sela D.A."/>
            <person name="Van Sinderen D."/>
            <person name="Ventura M."/>
        </authorList>
    </citation>
    <scope>NUCLEOTIDE SEQUENCE [LARGE SCALE GENOMIC DNA]</scope>
    <source>
        <strain evidence="3 4">2093B</strain>
    </source>
</reference>